<protein>
    <recommendedName>
        <fullName evidence="1">VAL1-3 N-terminal zinc finger domain-containing protein</fullName>
    </recommendedName>
</protein>
<keyword evidence="3" id="KW-1185">Reference proteome</keyword>
<comment type="caution">
    <text evidence="2">The sequence shown here is derived from an EMBL/GenBank/DDBJ whole genome shotgun (WGS) entry which is preliminary data.</text>
</comment>
<reference evidence="2 3" key="1">
    <citation type="submission" date="2018-10" db="EMBL/GenBank/DDBJ databases">
        <title>A high-quality apple genome assembly.</title>
        <authorList>
            <person name="Hu J."/>
        </authorList>
    </citation>
    <scope>NUCLEOTIDE SEQUENCE [LARGE SCALE GENOMIC DNA]</scope>
    <source>
        <strain evidence="3">cv. HFTH1</strain>
        <tissue evidence="2">Young leaf</tissue>
    </source>
</reference>
<gene>
    <name evidence="2" type="ORF">DVH24_041766</name>
</gene>
<dbReference type="Proteomes" id="UP000290289">
    <property type="component" value="Chromosome 11"/>
</dbReference>
<evidence type="ECO:0000313" key="2">
    <source>
        <dbReference type="EMBL" id="RXH84998.1"/>
    </source>
</evidence>
<evidence type="ECO:0000259" key="1">
    <source>
        <dbReference type="Pfam" id="PF25813"/>
    </source>
</evidence>
<organism evidence="2 3">
    <name type="scientific">Malus domestica</name>
    <name type="common">Apple</name>
    <name type="synonym">Pyrus malus</name>
    <dbReference type="NCBI Taxonomy" id="3750"/>
    <lineage>
        <taxon>Eukaryota</taxon>
        <taxon>Viridiplantae</taxon>
        <taxon>Streptophyta</taxon>
        <taxon>Embryophyta</taxon>
        <taxon>Tracheophyta</taxon>
        <taxon>Spermatophyta</taxon>
        <taxon>Magnoliopsida</taxon>
        <taxon>eudicotyledons</taxon>
        <taxon>Gunneridae</taxon>
        <taxon>Pentapetalae</taxon>
        <taxon>rosids</taxon>
        <taxon>fabids</taxon>
        <taxon>Rosales</taxon>
        <taxon>Rosaceae</taxon>
        <taxon>Amygdaloideae</taxon>
        <taxon>Maleae</taxon>
        <taxon>Malus</taxon>
    </lineage>
</organism>
<evidence type="ECO:0000313" key="3">
    <source>
        <dbReference type="Proteomes" id="UP000290289"/>
    </source>
</evidence>
<dbReference type="AlphaFoldDB" id="A0A498IN79"/>
<name>A0A498IN79_MALDO</name>
<dbReference type="EMBL" id="RDQH01000337">
    <property type="protein sequence ID" value="RXH84998.1"/>
    <property type="molecule type" value="Genomic_DNA"/>
</dbReference>
<feature type="domain" description="VAL1-3 N-terminal zinc finger" evidence="1">
    <location>
        <begin position="36"/>
        <end position="83"/>
    </location>
</feature>
<proteinExistence type="predicted"/>
<sequence>MSQTQQNKGWPLRTGGFAHLCYKCGVEYENSVYCNTFHSGETGWRDCNLCHKPLHCGCIVSKTLYEYLDFGGIGCIGCASQPHMIQDGDVLNGFVGLKISDSGDQQSTVPQNGALSDTANEGKLLQLCQVMEANESNLSSQSQRDNGRIMIEVKDMNKTSSEPCLSMTLGGPSATPNFAQPFTGGILERRDQSKMSSSFQQGQKIRPIFPTPLRPPPPVHHVRVARPPAEGRGKSQLLPRYWPRITDQELQKLAGEYP</sequence>
<dbReference type="InterPro" id="IPR057743">
    <property type="entry name" value="Zfn_VAL1-3_N"/>
</dbReference>
<dbReference type="PANTHER" id="PTHR46245:SF3">
    <property type="entry name" value="B3 DOMAIN-CONTAINING TRANSCRIPTION REPRESSOR VAL1"/>
    <property type="match status" value="1"/>
</dbReference>
<dbReference type="Pfam" id="PF25813">
    <property type="entry name" value="zf_VAL1_N"/>
    <property type="match status" value="1"/>
</dbReference>
<dbReference type="PANTHER" id="PTHR46245">
    <property type="entry name" value="B3 DOMAIN-CONTAINING PROTEIN OS07G0563300"/>
    <property type="match status" value="1"/>
</dbReference>
<accession>A0A498IN79</accession>